<comment type="caution">
    <text evidence="1">The sequence shown here is derived from an EMBL/GenBank/DDBJ whole genome shotgun (WGS) entry which is preliminary data.</text>
</comment>
<gene>
    <name evidence="1" type="ORF">LCGC14_2842610</name>
</gene>
<dbReference type="AlphaFoldDB" id="A0A0F8YAT6"/>
<protein>
    <submittedName>
        <fullName evidence="1">Uncharacterized protein</fullName>
    </submittedName>
</protein>
<name>A0A0F8YAT6_9ZZZZ</name>
<sequence>MIWGWVENGGGNHSNKKRIGALSAYPAPQVRGTATKKREDCMMSELLNRITTFYKRSVQ</sequence>
<reference evidence="1" key="1">
    <citation type="journal article" date="2015" name="Nature">
        <title>Complex archaea that bridge the gap between prokaryotes and eukaryotes.</title>
        <authorList>
            <person name="Spang A."/>
            <person name="Saw J.H."/>
            <person name="Jorgensen S.L."/>
            <person name="Zaremba-Niedzwiedzka K."/>
            <person name="Martijn J."/>
            <person name="Lind A.E."/>
            <person name="van Eijk R."/>
            <person name="Schleper C."/>
            <person name="Guy L."/>
            <person name="Ettema T.J."/>
        </authorList>
    </citation>
    <scope>NUCLEOTIDE SEQUENCE</scope>
</reference>
<dbReference type="EMBL" id="LAZR01054451">
    <property type="protein sequence ID" value="KKK78532.1"/>
    <property type="molecule type" value="Genomic_DNA"/>
</dbReference>
<proteinExistence type="predicted"/>
<feature type="non-terminal residue" evidence="1">
    <location>
        <position position="59"/>
    </location>
</feature>
<evidence type="ECO:0000313" key="1">
    <source>
        <dbReference type="EMBL" id="KKK78532.1"/>
    </source>
</evidence>
<organism evidence="1">
    <name type="scientific">marine sediment metagenome</name>
    <dbReference type="NCBI Taxonomy" id="412755"/>
    <lineage>
        <taxon>unclassified sequences</taxon>
        <taxon>metagenomes</taxon>
        <taxon>ecological metagenomes</taxon>
    </lineage>
</organism>
<accession>A0A0F8YAT6</accession>